<dbReference type="GO" id="GO:0008173">
    <property type="term" value="F:RNA methyltransferase activity"/>
    <property type="evidence" value="ECO:0007669"/>
    <property type="project" value="InterPro"/>
</dbReference>
<accession>A0A1T5GH65</accession>
<evidence type="ECO:0000313" key="7">
    <source>
        <dbReference type="EMBL" id="SKC07647.1"/>
    </source>
</evidence>
<evidence type="ECO:0000256" key="4">
    <source>
        <dbReference type="ARBA" id="ARBA00022691"/>
    </source>
</evidence>
<evidence type="ECO:0000259" key="6">
    <source>
        <dbReference type="Pfam" id="PF00588"/>
    </source>
</evidence>
<dbReference type="Pfam" id="PF00588">
    <property type="entry name" value="SpoU_methylase"/>
    <property type="match status" value="1"/>
</dbReference>
<dbReference type="Gene3D" id="3.40.1280.10">
    <property type="match status" value="1"/>
</dbReference>
<feature type="domain" description="tRNA/rRNA methyltransferase SpoU type" evidence="6">
    <location>
        <begin position="44"/>
        <end position="196"/>
    </location>
</feature>
<name>A0A1T5GH65_9HYPH</name>
<dbReference type="SUPFAM" id="SSF75217">
    <property type="entry name" value="alpha/beta knot"/>
    <property type="match status" value="1"/>
</dbReference>
<dbReference type="PANTHER" id="PTHR42786">
    <property type="entry name" value="TRNA/RRNA METHYLTRANSFERASE"/>
    <property type="match status" value="1"/>
</dbReference>
<organism evidence="7 8">
    <name type="scientific">Bosea thiooxidans</name>
    <dbReference type="NCBI Taxonomy" id="53254"/>
    <lineage>
        <taxon>Bacteria</taxon>
        <taxon>Pseudomonadati</taxon>
        <taxon>Pseudomonadota</taxon>
        <taxon>Alphaproteobacteria</taxon>
        <taxon>Hyphomicrobiales</taxon>
        <taxon>Boseaceae</taxon>
        <taxon>Bosea</taxon>
    </lineage>
</organism>
<dbReference type="AlphaFoldDB" id="A0A1T5GH65"/>
<dbReference type="InterPro" id="IPR004384">
    <property type="entry name" value="RNA_MeTrfase_TrmJ/LasT"/>
</dbReference>
<keyword evidence="3 7" id="KW-0808">Transferase</keyword>
<proteinExistence type="inferred from homology"/>
<evidence type="ECO:0000313" key="8">
    <source>
        <dbReference type="Proteomes" id="UP000190130"/>
    </source>
</evidence>
<dbReference type="InterPro" id="IPR029028">
    <property type="entry name" value="Alpha/beta_knot_MTases"/>
</dbReference>
<dbReference type="Gene3D" id="1.10.8.590">
    <property type="match status" value="1"/>
</dbReference>
<dbReference type="Proteomes" id="UP000190130">
    <property type="component" value="Unassembled WGS sequence"/>
</dbReference>
<sequence>MSLPIAPGHPVPDASLIAKTRPDFPMTGSGTDRTRPAVQAAAPIVILVEPQLAENIGMCARAMANFGLSEMRLVAPRDGWPSGGGLKKGATAAASGATHILENARLFASAAEAVADLNHVLATTARERGQMKRVLTPAEAMPEVAGRVGGGERVGILFGRERIGLTNEEISLADAILTFPVNPAFASLNLAQAVLLNGYEWFKTTGGEPPFRENNPSPPAKREMILSMFDYLESELDLCGFFPPGKKPVMTANLRDILHRLDMTEQEARTLRGVFKSLVEGPKKARLLARQAGEPEQSED</sequence>
<feature type="region of interest" description="Disordered" evidence="5">
    <location>
        <begin position="1"/>
        <end position="34"/>
    </location>
</feature>
<gene>
    <name evidence="7" type="ORF">SAMN05660750_04019</name>
</gene>
<dbReference type="PANTHER" id="PTHR42786:SF7">
    <property type="entry name" value="TRNA_RRNA METHYLTRANSFERASE SPOU TYPE DOMAIN-CONTAINING PROTEIN"/>
    <property type="match status" value="1"/>
</dbReference>
<evidence type="ECO:0000256" key="5">
    <source>
        <dbReference type="SAM" id="MobiDB-lite"/>
    </source>
</evidence>
<dbReference type="EMBL" id="FUYX01000013">
    <property type="protein sequence ID" value="SKC07647.1"/>
    <property type="molecule type" value="Genomic_DNA"/>
</dbReference>
<evidence type="ECO:0000256" key="3">
    <source>
        <dbReference type="ARBA" id="ARBA00022679"/>
    </source>
</evidence>
<evidence type="ECO:0000256" key="1">
    <source>
        <dbReference type="ARBA" id="ARBA00007228"/>
    </source>
</evidence>
<dbReference type="CDD" id="cd18093">
    <property type="entry name" value="SpoU-like_TrmJ"/>
    <property type="match status" value="1"/>
</dbReference>
<dbReference type="InterPro" id="IPR001537">
    <property type="entry name" value="SpoU_MeTrfase"/>
</dbReference>
<keyword evidence="2 7" id="KW-0489">Methyltransferase</keyword>
<comment type="similarity">
    <text evidence="1">Belongs to the class IV-like SAM-binding methyltransferase superfamily. RNA methyltransferase TrmH family.</text>
</comment>
<protein>
    <submittedName>
        <fullName evidence="7">tRNA/rRNA methyltransferase</fullName>
    </submittedName>
</protein>
<dbReference type="GO" id="GO:0005829">
    <property type="term" value="C:cytosol"/>
    <property type="evidence" value="ECO:0007669"/>
    <property type="project" value="TreeGrafter"/>
</dbReference>
<dbReference type="GO" id="GO:0002128">
    <property type="term" value="P:tRNA nucleoside ribose methylation"/>
    <property type="evidence" value="ECO:0007669"/>
    <property type="project" value="TreeGrafter"/>
</dbReference>
<keyword evidence="4" id="KW-0949">S-adenosyl-L-methionine</keyword>
<reference evidence="7 8" key="1">
    <citation type="submission" date="2017-02" db="EMBL/GenBank/DDBJ databases">
        <authorList>
            <person name="Peterson S.W."/>
        </authorList>
    </citation>
    <scope>NUCLEOTIDE SEQUENCE [LARGE SCALE GENOMIC DNA]</scope>
    <source>
        <strain evidence="7 8">DSM 9653</strain>
    </source>
</reference>
<evidence type="ECO:0000256" key="2">
    <source>
        <dbReference type="ARBA" id="ARBA00022603"/>
    </source>
</evidence>
<dbReference type="InterPro" id="IPR029026">
    <property type="entry name" value="tRNA_m1G_MTases_N"/>
</dbReference>
<dbReference type="GO" id="GO:0003723">
    <property type="term" value="F:RNA binding"/>
    <property type="evidence" value="ECO:0007669"/>
    <property type="project" value="InterPro"/>
</dbReference>